<organism evidence="2 3">
    <name type="scientific">Eimeria acervulina</name>
    <name type="common">Coccidian parasite</name>
    <dbReference type="NCBI Taxonomy" id="5801"/>
    <lineage>
        <taxon>Eukaryota</taxon>
        <taxon>Sar</taxon>
        <taxon>Alveolata</taxon>
        <taxon>Apicomplexa</taxon>
        <taxon>Conoidasida</taxon>
        <taxon>Coccidia</taxon>
        <taxon>Eucoccidiorida</taxon>
        <taxon>Eimeriorina</taxon>
        <taxon>Eimeriidae</taxon>
        <taxon>Eimeria</taxon>
    </lineage>
</organism>
<evidence type="ECO:0000256" key="1">
    <source>
        <dbReference type="SAM" id="MobiDB-lite"/>
    </source>
</evidence>
<gene>
    <name evidence="2" type="ORF">EAH_00038170</name>
</gene>
<sequence length="732" mass="80530">MPERHCILQENAASSAASAFIASESKGVGSIFLRSGELRAKSNSHPYASCLFHILATLASVAAIAVLVSVCSSVYTRHGVQNLLSRRLASSEDSDVSVCSIHSDGKEQHQPQNPGQSISSGGKECNLPLKKRLLARVAGGGNSGDGDSSRQQEALHHHGEGDEPFGSPLEVVDPTHGGRGHATFPGRGQLPSAHVTRRMTRSSQQQASGLSVVDARQAATEDVEPTHIQRQQQDLQLVQWKHSVVKWHRNQEPPHTEPLLDSRYHPYLRQRDYLESLRRQRHVLIQLRERQKLLLQQQQQQLLELQTQQQGRKARKKQQEMQQQEQGVTPQEKRQRQGAKRKRKRKQQEQPAQQEKHQAQPAQPEDPVSAYIKEDAWLSPDSQRSHTPPPRTSQQALQSPAAAPVAGPSTSWQSPLEGIEVGGHSAPPTSGDASVSRDEVADSGEGATVANGATIVESPDAVSSSDESTTARGGMRSEAPILSALLAGGSIDGARAGTAGTEEVAPGVSFMKVYLWNPDDPGGTPGPSHAEMMQHPFVRLPRPMVDEGTALPQVDLKHAVEQIPGRRDVVLLLQRAHDLLLQEALRANGLKQLTNIAMHLISHAMNHQTQKVSDQKIGRAVDRLGVRFLLLDVVVSTLLVLGQEPAAAYWQRFVDAMPHDGPAESMRQPFSFFLAQDLSSAMVTLKTGRRPPPHVLLKIKRMLFCTSGSPFRYRRRDFDRWRIDDRCHLKGI</sequence>
<feature type="region of interest" description="Disordered" evidence="1">
    <location>
        <begin position="98"/>
        <end position="123"/>
    </location>
</feature>
<feature type="compositionally biased region" description="Polar residues" evidence="1">
    <location>
        <begin position="110"/>
        <end position="120"/>
    </location>
</feature>
<dbReference type="VEuPathDB" id="ToxoDB:EAH_00038170"/>
<reference evidence="2" key="1">
    <citation type="submission" date="2013-10" db="EMBL/GenBank/DDBJ databases">
        <title>Genomic analysis of the causative agents of coccidiosis in chickens.</title>
        <authorList>
            <person name="Reid A.J."/>
            <person name="Blake D."/>
            <person name="Billington K."/>
            <person name="Browne H."/>
            <person name="Dunn M."/>
            <person name="Hung S."/>
            <person name="Kawahara F."/>
            <person name="Miranda-Saavedra D."/>
            <person name="Mourier T."/>
            <person name="Nagra H."/>
            <person name="Otto T.D."/>
            <person name="Rawlings N."/>
            <person name="Sanchez A."/>
            <person name="Sanders M."/>
            <person name="Subramaniam C."/>
            <person name="Tay Y."/>
            <person name="Dear P."/>
            <person name="Doerig C."/>
            <person name="Gruber A."/>
            <person name="Parkinson J."/>
            <person name="Shirley M."/>
            <person name="Wan K.L."/>
            <person name="Berriman M."/>
            <person name="Tomley F."/>
            <person name="Pain A."/>
        </authorList>
    </citation>
    <scope>NUCLEOTIDE SEQUENCE</scope>
    <source>
        <strain evidence="2">Houghton</strain>
    </source>
</reference>
<dbReference type="GeneID" id="25271887"/>
<dbReference type="Proteomes" id="UP000018050">
    <property type="component" value="Unassembled WGS sequence"/>
</dbReference>
<feature type="region of interest" description="Disordered" evidence="1">
    <location>
        <begin position="380"/>
        <end position="476"/>
    </location>
</feature>
<dbReference type="OMA" id="QTEPNAR"/>
<keyword evidence="3" id="KW-1185">Reference proteome</keyword>
<feature type="compositionally biased region" description="Low complexity" evidence="1">
    <location>
        <begin position="320"/>
        <end position="330"/>
    </location>
</feature>
<feature type="compositionally biased region" description="Polar residues" evidence="1">
    <location>
        <begin position="461"/>
        <end position="471"/>
    </location>
</feature>
<dbReference type="AlphaFoldDB" id="U6GF49"/>
<dbReference type="RefSeq" id="XP_013250943.1">
    <property type="nucleotide sequence ID" value="XM_013395489.1"/>
</dbReference>
<reference evidence="2" key="2">
    <citation type="submission" date="2013-10" db="EMBL/GenBank/DDBJ databases">
        <authorList>
            <person name="Aslett M."/>
        </authorList>
    </citation>
    <scope>NUCLEOTIDE SEQUENCE</scope>
    <source>
        <strain evidence="2">Houghton</strain>
    </source>
</reference>
<feature type="compositionally biased region" description="Low complexity" evidence="1">
    <location>
        <begin position="349"/>
        <end position="365"/>
    </location>
</feature>
<proteinExistence type="predicted"/>
<feature type="region of interest" description="Disordered" evidence="1">
    <location>
        <begin position="137"/>
        <end position="230"/>
    </location>
</feature>
<feature type="compositionally biased region" description="Low complexity" evidence="1">
    <location>
        <begin position="393"/>
        <end position="406"/>
    </location>
</feature>
<evidence type="ECO:0000313" key="2">
    <source>
        <dbReference type="EMBL" id="CDI78881.1"/>
    </source>
</evidence>
<accession>U6GF49</accession>
<dbReference type="EMBL" id="HG670929">
    <property type="protein sequence ID" value="CDI78881.1"/>
    <property type="molecule type" value="Genomic_DNA"/>
</dbReference>
<feature type="region of interest" description="Disordered" evidence="1">
    <location>
        <begin position="313"/>
        <end position="366"/>
    </location>
</feature>
<feature type="compositionally biased region" description="Basic and acidic residues" evidence="1">
    <location>
        <begin position="147"/>
        <end position="161"/>
    </location>
</feature>
<feature type="compositionally biased region" description="Basic residues" evidence="1">
    <location>
        <begin position="336"/>
        <end position="346"/>
    </location>
</feature>
<name>U6GF49_EIMAC</name>
<evidence type="ECO:0000313" key="3">
    <source>
        <dbReference type="Proteomes" id="UP000018050"/>
    </source>
</evidence>
<protein>
    <submittedName>
        <fullName evidence="2">Uncharacterized protein</fullName>
    </submittedName>
</protein>